<dbReference type="InterPro" id="IPR005828">
    <property type="entry name" value="MFS_sugar_transport-like"/>
</dbReference>
<dbReference type="OMA" id="AIRCEWN"/>
<evidence type="ECO:0000256" key="6">
    <source>
        <dbReference type="SAM" id="Phobius"/>
    </source>
</evidence>
<feature type="transmembrane region" description="Helical" evidence="6">
    <location>
        <begin position="307"/>
        <end position="328"/>
    </location>
</feature>
<proteinExistence type="predicted"/>
<feature type="transmembrane region" description="Helical" evidence="6">
    <location>
        <begin position="363"/>
        <end position="384"/>
    </location>
</feature>
<dbReference type="PANTHER" id="PTHR23511">
    <property type="entry name" value="SYNAPTIC VESICLE GLYCOPROTEIN 2"/>
    <property type="match status" value="1"/>
</dbReference>
<dbReference type="GeneID" id="14908610"/>
<dbReference type="STRING" id="857967.G0QQQ5"/>
<dbReference type="InterPro" id="IPR036259">
    <property type="entry name" value="MFS_trans_sf"/>
</dbReference>
<organism evidence="8 9">
    <name type="scientific">Ichthyophthirius multifiliis</name>
    <name type="common">White spot disease agent</name>
    <name type="synonym">Ich</name>
    <dbReference type="NCBI Taxonomy" id="5932"/>
    <lineage>
        <taxon>Eukaryota</taxon>
        <taxon>Sar</taxon>
        <taxon>Alveolata</taxon>
        <taxon>Ciliophora</taxon>
        <taxon>Intramacronucleata</taxon>
        <taxon>Oligohymenophorea</taxon>
        <taxon>Hymenostomatida</taxon>
        <taxon>Ophryoglenina</taxon>
        <taxon>Ichthyophthirius</taxon>
    </lineage>
</organism>
<dbReference type="eggNOG" id="KOG0253">
    <property type="taxonomic scope" value="Eukaryota"/>
</dbReference>
<feature type="transmembrane region" description="Helical" evidence="6">
    <location>
        <begin position="169"/>
        <end position="189"/>
    </location>
</feature>
<dbReference type="GO" id="GO:0022857">
    <property type="term" value="F:transmembrane transporter activity"/>
    <property type="evidence" value="ECO:0007669"/>
    <property type="project" value="InterPro"/>
</dbReference>
<feature type="transmembrane region" description="Helical" evidence="6">
    <location>
        <begin position="264"/>
        <end position="287"/>
    </location>
</feature>
<sequence>NCDSNDRRFITYNFYINYSHIKALMVSRKLSQQYISKLSIYRYFNRIINKRIDSRYVWQKKAFFNIFNSFNNCNFRLSIMHINNLINNIKRDFRNIRYNKKIQIINLFQIKKVGFFAPLGASMVTEITPDQYRAKVMCLVQFSVSIGQVLGLTIGYFTLKDLKDGNWRLLIIISGFPGLIAVAVALFFVDDSARFLMCSGQFENSFKILEKMNTDNGKQNFEEISEEKKEGLKLWSNKLSESLKNTHVNLQSLFKGDFGLITPIIWWNWFALSFTYYGILILLPTLLDKISSQTQQEEKIQFQSSEFDILKLILSSLTEMLACFLAAIMVDIKGLGRKNSVINFSIILFISLFMCYYDTTSRFIFWSSLSKFYILMITIFNFQYTCEAYFTKIRTTGLGIANGVGKFGGVLMPWICNQLSEIDLLSPFLLFAFITLIMAILTMQLPFDTLGREIDKIDDDKEKVE</sequence>
<keyword evidence="2" id="KW-0813">Transport</keyword>
<keyword evidence="9" id="KW-1185">Reference proteome</keyword>
<evidence type="ECO:0000256" key="5">
    <source>
        <dbReference type="ARBA" id="ARBA00023136"/>
    </source>
</evidence>
<dbReference type="GO" id="GO:0016020">
    <property type="term" value="C:membrane"/>
    <property type="evidence" value="ECO:0007669"/>
    <property type="project" value="UniProtKB-SubCell"/>
</dbReference>
<dbReference type="AlphaFoldDB" id="G0QQQ5"/>
<dbReference type="SUPFAM" id="SSF103473">
    <property type="entry name" value="MFS general substrate transporter"/>
    <property type="match status" value="1"/>
</dbReference>
<feature type="non-terminal residue" evidence="8">
    <location>
        <position position="1"/>
    </location>
</feature>
<keyword evidence="5 6" id="KW-0472">Membrane</keyword>
<evidence type="ECO:0000256" key="4">
    <source>
        <dbReference type="ARBA" id="ARBA00022989"/>
    </source>
</evidence>
<feature type="transmembrane region" description="Helical" evidence="6">
    <location>
        <begin position="136"/>
        <end position="157"/>
    </location>
</feature>
<accession>G0QQQ5</accession>
<evidence type="ECO:0000259" key="7">
    <source>
        <dbReference type="PROSITE" id="PS50850"/>
    </source>
</evidence>
<reference evidence="8 9" key="1">
    <citation type="submission" date="2011-07" db="EMBL/GenBank/DDBJ databases">
        <authorList>
            <person name="Coyne R."/>
            <person name="Brami D."/>
            <person name="Johnson J."/>
            <person name="Hostetler J."/>
            <person name="Hannick L."/>
            <person name="Clark T."/>
            <person name="Cassidy-Hanley D."/>
            <person name="Inman J."/>
        </authorList>
    </citation>
    <scope>NUCLEOTIDE SEQUENCE [LARGE SCALE GENOMIC DNA]</scope>
    <source>
        <strain evidence="8 9">G5</strain>
    </source>
</reference>
<dbReference type="PANTHER" id="PTHR23511:SF5">
    <property type="entry name" value="MAJOR FACILITATOR-TYPE TRANSPORTER HXNZ-RELATED"/>
    <property type="match status" value="1"/>
</dbReference>
<dbReference type="EMBL" id="GL983672">
    <property type="protein sequence ID" value="EGR32447.1"/>
    <property type="molecule type" value="Genomic_DNA"/>
</dbReference>
<evidence type="ECO:0000313" key="9">
    <source>
        <dbReference type="Proteomes" id="UP000008983"/>
    </source>
</evidence>
<evidence type="ECO:0000256" key="3">
    <source>
        <dbReference type="ARBA" id="ARBA00022692"/>
    </source>
</evidence>
<keyword evidence="4 6" id="KW-1133">Transmembrane helix</keyword>
<evidence type="ECO:0000256" key="2">
    <source>
        <dbReference type="ARBA" id="ARBA00022448"/>
    </source>
</evidence>
<evidence type="ECO:0000313" key="8">
    <source>
        <dbReference type="EMBL" id="EGR32447.1"/>
    </source>
</evidence>
<comment type="subcellular location">
    <subcellularLocation>
        <location evidence="1">Membrane</location>
        <topology evidence="1">Multi-pass membrane protein</topology>
    </subcellularLocation>
</comment>
<dbReference type="Pfam" id="PF00083">
    <property type="entry name" value="Sugar_tr"/>
    <property type="match status" value="1"/>
</dbReference>
<evidence type="ECO:0000256" key="1">
    <source>
        <dbReference type="ARBA" id="ARBA00004141"/>
    </source>
</evidence>
<feature type="transmembrane region" description="Helical" evidence="6">
    <location>
        <begin position="396"/>
        <end position="415"/>
    </location>
</feature>
<feature type="domain" description="Major facilitator superfamily (MFS) profile" evidence="7">
    <location>
        <begin position="1"/>
        <end position="450"/>
    </location>
</feature>
<dbReference type="Proteomes" id="UP000008983">
    <property type="component" value="Unassembled WGS sequence"/>
</dbReference>
<keyword evidence="3 6" id="KW-0812">Transmembrane</keyword>
<feature type="transmembrane region" description="Helical" evidence="6">
    <location>
        <begin position="340"/>
        <end position="357"/>
    </location>
</feature>
<dbReference type="Gene3D" id="1.20.1250.20">
    <property type="entry name" value="MFS general substrate transporter like domains"/>
    <property type="match status" value="2"/>
</dbReference>
<dbReference type="PROSITE" id="PS50850">
    <property type="entry name" value="MFS"/>
    <property type="match status" value="1"/>
</dbReference>
<dbReference type="OrthoDB" id="4139357at2759"/>
<gene>
    <name evidence="8" type="ORF">IMG5_082840</name>
</gene>
<name>G0QQQ5_ICHMU</name>
<feature type="transmembrane region" description="Helical" evidence="6">
    <location>
        <begin position="427"/>
        <end position="447"/>
    </location>
</feature>
<dbReference type="RefSeq" id="XP_004036433.1">
    <property type="nucleotide sequence ID" value="XM_004036385.1"/>
</dbReference>
<dbReference type="InterPro" id="IPR020846">
    <property type="entry name" value="MFS_dom"/>
</dbReference>
<dbReference type="InParanoid" id="G0QQQ5"/>
<protein>
    <submittedName>
        <fullName evidence="8">Major facilitator superfamily protein, putative</fullName>
    </submittedName>
</protein>